<organism evidence="2 3">
    <name type="scientific">Gigaspora margarita</name>
    <dbReference type="NCBI Taxonomy" id="4874"/>
    <lineage>
        <taxon>Eukaryota</taxon>
        <taxon>Fungi</taxon>
        <taxon>Fungi incertae sedis</taxon>
        <taxon>Mucoromycota</taxon>
        <taxon>Glomeromycotina</taxon>
        <taxon>Glomeromycetes</taxon>
        <taxon>Diversisporales</taxon>
        <taxon>Gigasporaceae</taxon>
        <taxon>Gigaspora</taxon>
    </lineage>
</organism>
<evidence type="ECO:0000313" key="2">
    <source>
        <dbReference type="EMBL" id="KAF0543529.1"/>
    </source>
</evidence>
<dbReference type="Proteomes" id="UP000439903">
    <property type="component" value="Unassembled WGS sequence"/>
</dbReference>
<proteinExistence type="predicted"/>
<evidence type="ECO:0000313" key="3">
    <source>
        <dbReference type="Proteomes" id="UP000439903"/>
    </source>
</evidence>
<keyword evidence="3" id="KW-1185">Reference proteome</keyword>
<evidence type="ECO:0000256" key="1">
    <source>
        <dbReference type="SAM" id="MobiDB-lite"/>
    </source>
</evidence>
<protein>
    <submittedName>
        <fullName evidence="2">Uncharacterized protein</fullName>
    </submittedName>
</protein>
<dbReference type="AlphaFoldDB" id="A0A8H4ERW7"/>
<feature type="compositionally biased region" description="Low complexity" evidence="1">
    <location>
        <begin position="178"/>
        <end position="197"/>
    </location>
</feature>
<dbReference type="EMBL" id="WTPW01000136">
    <property type="protein sequence ID" value="KAF0543529.1"/>
    <property type="molecule type" value="Genomic_DNA"/>
</dbReference>
<comment type="caution">
    <text evidence="2">The sequence shown here is derived from an EMBL/GenBank/DDBJ whole genome shotgun (WGS) entry which is preliminary data.</text>
</comment>
<accession>A0A8H4ERW7</accession>
<sequence>MPINGIMRYLINSQFQKIKIICKEIFLENASIFSGNARFDEFLDGPEKLQIITNQMLASLSWIWRSSKWKSYGNSKQPIINEGSYVCEVLAPLVNTVMSDLPVSTNIWGIWGEQASLASAERKGSLKSARRPDCHVYGLIHALLSFRTAIACTLRNLLYNTDDSAEMMPMDMSISDMTVSPQTSTPDSPSQPSTPTVGSPTRSTSMHVPKKRKTKQFKKSKN</sequence>
<dbReference type="OrthoDB" id="2375338at2759"/>
<feature type="compositionally biased region" description="Basic residues" evidence="1">
    <location>
        <begin position="208"/>
        <end position="222"/>
    </location>
</feature>
<feature type="region of interest" description="Disordered" evidence="1">
    <location>
        <begin position="176"/>
        <end position="222"/>
    </location>
</feature>
<reference evidence="2 3" key="1">
    <citation type="journal article" date="2019" name="Environ. Microbiol.">
        <title>At the nexus of three kingdoms: the genome of the mycorrhizal fungus Gigaspora margarita provides insights into plant, endobacterial and fungal interactions.</title>
        <authorList>
            <person name="Venice F."/>
            <person name="Ghignone S."/>
            <person name="Salvioli di Fossalunga A."/>
            <person name="Amselem J."/>
            <person name="Novero M."/>
            <person name="Xianan X."/>
            <person name="Sedzielewska Toro K."/>
            <person name="Morin E."/>
            <person name="Lipzen A."/>
            <person name="Grigoriev I.V."/>
            <person name="Henrissat B."/>
            <person name="Martin F.M."/>
            <person name="Bonfante P."/>
        </authorList>
    </citation>
    <scope>NUCLEOTIDE SEQUENCE [LARGE SCALE GENOMIC DNA]</scope>
    <source>
        <strain evidence="2 3">BEG34</strain>
    </source>
</reference>
<name>A0A8H4ERW7_GIGMA</name>
<gene>
    <name evidence="2" type="ORF">F8M41_003900</name>
</gene>